<dbReference type="PANTHER" id="PTHR46070">
    <property type="entry name" value="PINSTRIPE, ISOFORM A"/>
    <property type="match status" value="1"/>
</dbReference>
<dbReference type="SMART" id="SM00800">
    <property type="entry name" value="uDENN"/>
    <property type="match status" value="1"/>
</dbReference>
<dbReference type="PROSITE" id="PS50095">
    <property type="entry name" value="PLAT"/>
    <property type="match status" value="1"/>
</dbReference>
<dbReference type="GO" id="GO:0031267">
    <property type="term" value="F:small GTPase binding"/>
    <property type="evidence" value="ECO:0007669"/>
    <property type="project" value="InterPro"/>
</dbReference>
<dbReference type="GO" id="GO:0016020">
    <property type="term" value="C:membrane"/>
    <property type="evidence" value="ECO:0007669"/>
    <property type="project" value="UniProtKB-SubCell"/>
</dbReference>
<dbReference type="InterPro" id="IPR037516">
    <property type="entry name" value="Tripartite_DENN"/>
</dbReference>
<evidence type="ECO:0000313" key="10">
    <source>
        <dbReference type="EMBL" id="KAK7790531.1"/>
    </source>
</evidence>
<dbReference type="SMART" id="SM00593">
    <property type="entry name" value="RUN"/>
    <property type="match status" value="1"/>
</dbReference>
<evidence type="ECO:0000259" key="8">
    <source>
        <dbReference type="PROSITE" id="PS50211"/>
    </source>
</evidence>
<dbReference type="CDD" id="cd01757">
    <property type="entry name" value="PLAT_RAB6IP1"/>
    <property type="match status" value="1"/>
</dbReference>
<comment type="caution">
    <text evidence="10">The sequence shown here is derived from an EMBL/GenBank/DDBJ whole genome shotgun (WGS) entry which is preliminary data.</text>
</comment>
<dbReference type="SUPFAM" id="SSF49723">
    <property type="entry name" value="Lipase/lipooxygenase domain (PLAT/LH2 domain)"/>
    <property type="match status" value="1"/>
</dbReference>
<gene>
    <name evidence="10" type="ORF">R5R35_011938</name>
</gene>
<dbReference type="Pfam" id="PF01477">
    <property type="entry name" value="PLAT"/>
    <property type="match status" value="1"/>
</dbReference>
<dbReference type="Pfam" id="PF03456">
    <property type="entry name" value="uDENN"/>
    <property type="match status" value="1"/>
</dbReference>
<evidence type="ECO:0000256" key="5">
    <source>
        <dbReference type="PROSITE-ProRule" id="PRU00152"/>
    </source>
</evidence>
<name>A0AAN9VFM6_9ORTH</name>
<dbReference type="PROSITE" id="PS50826">
    <property type="entry name" value="RUN"/>
    <property type="match status" value="2"/>
</dbReference>
<dbReference type="InterPro" id="IPR043153">
    <property type="entry name" value="DENN_C"/>
</dbReference>
<comment type="caution">
    <text evidence="5">Lacks conserved residue(s) required for the propagation of feature annotation.</text>
</comment>
<keyword evidence="3" id="KW-0677">Repeat</keyword>
<sequence length="1306" mass="149023">MNSRANQSGYRFADYFVICGLDLNSGLEPDRLNADNLQSTPLDRSYKCKVLGHYPENVPWNPLDKSAVCMLCLPNGLHFRTQKHSLEPSFHSFVITREDGSRSYGFSHIFYEEVANKKIRSAMQTLQAMHITELSSYQRRAGGNHSWHGEGLVDDTHNTRSLPRHFKLAAHHQGAAQSYYDVTKDTLYVSKSIALISQLPYVFAARKFLEGLLKCSSSSPDSRLSLESYVYNLLYEVPIPQPGRSVQFSYFCGGAEIYENVVIQRPSSIEELPVFDFPLREMFCLLGIECVIQLFTCVLLEHQVLLCSSDFQRLMVVAESITCLLFPFTWQHVYVPILPASLQHFLDAPVPFVMGLHSCESHLKIASEGDLCYVDIDNRRIQLPEELPLFPQQQNLALELQELFKKTNIPLGECDRKLSSTTTSLIRRADCGSLMTRSCNISSSSQFHRKHSWSHDSDSIPDISGLISSSCSVSRSSRADTLQKIVTIVQQSGVILDDVGNFNSPAVHEKKKTDNEQYIDDLHFNTAVREIFLNRFVNIFWSYEHFIILPNQNREQWLSNRDTMQNFDKATFLSDQPDKHLPFLSRFIESQMFATLIDNKIMTMWSDVDPNLRVFDRRIYLYRKKSSESLGRPTDYESCITIRDSQLLLEKRLANVDHIVPFPREIHHQRQSSTDGPSYKGCFPLLDATALKEHQRYRKKCNNQQYRRENQYSGVTYSSKFSENSEMPQDGCSSFTADSSGIVNSSHPSIRPKLSTDVSPAEMAQTNWTFVEKLLKDCKSRTKRMLVEKMGTEAVELGHEVEVSISGVEENTLIAGLCDLLEKIWSHGLQQKQGKSALWSHLTNYQELVECNDTSKPIDPNFLTPALAWCVLRKRMDYLSSMTLEPDITPSSAGQESKKMLETKSPKERRAVGISEPPVLHPLPVSLTFDMRNVQAMSDIKTHIGYARAWVRLSLEKKLLSCHLRTLLSDTVLLRNLYKRSAFLRCEDEREQFLCHLLTLNAVDYFCFTNTYPTMKLPYRVIIFPSRKANAATTSANISIAVSGTLGESSTVPIPRGSLDFIFHNKNLGILTTLCIGHDNSGPSPKWLVEHVIVRNEVSGHTYKFPCGRWLGRGIDDGSTERLLVGELVPHHVDNEELIESCRTSPRCRSPNVQRRSSENKPSMLDIQHMLGDAVNRIVKFYYKRKHEKDRSTLTLLLCGEMGLVYCLEQVFLCGFKSSRLFGRNLYLWDFLVRVKEQLEECHIDYINTRPGNTSSTDYYDNNSKIDRDELEVMQSFCNLVDHINTSSQALGKDGKFQLFVCLCVR</sequence>
<protein>
    <recommendedName>
        <fullName evidence="12">DENN domain-containing protein 5B</fullName>
    </recommendedName>
</protein>
<dbReference type="Gene3D" id="3.40.50.11500">
    <property type="match status" value="1"/>
</dbReference>
<dbReference type="SMART" id="SM00801">
    <property type="entry name" value="dDENN"/>
    <property type="match status" value="1"/>
</dbReference>
<dbReference type="PROSITE" id="PS50211">
    <property type="entry name" value="DENN"/>
    <property type="match status" value="1"/>
</dbReference>
<dbReference type="InterPro" id="IPR036392">
    <property type="entry name" value="PLAT/LH2_dom_sf"/>
</dbReference>
<feature type="compositionally biased region" description="Basic and acidic residues" evidence="6">
    <location>
        <begin position="896"/>
        <end position="908"/>
    </location>
</feature>
<evidence type="ECO:0008006" key="12">
    <source>
        <dbReference type="Google" id="ProtNLM"/>
    </source>
</evidence>
<feature type="domain" description="UDENN" evidence="8">
    <location>
        <begin position="30"/>
        <end position="607"/>
    </location>
</feature>
<dbReference type="InterPro" id="IPR037213">
    <property type="entry name" value="Run_dom_sf"/>
</dbReference>
<dbReference type="InterPro" id="IPR005113">
    <property type="entry name" value="uDENN_dom"/>
</dbReference>
<feature type="domain" description="RUN" evidence="9">
    <location>
        <begin position="808"/>
        <end position="1013"/>
    </location>
</feature>
<evidence type="ECO:0000259" key="7">
    <source>
        <dbReference type="PROSITE" id="PS50095"/>
    </source>
</evidence>
<dbReference type="EMBL" id="JAZDUA010000616">
    <property type="protein sequence ID" value="KAK7790531.1"/>
    <property type="molecule type" value="Genomic_DNA"/>
</dbReference>
<feature type="domain" description="PLAT" evidence="7">
    <location>
        <begin position="1017"/>
        <end position="1125"/>
    </location>
</feature>
<dbReference type="Gene3D" id="2.60.60.20">
    <property type="entry name" value="PLAT/LH2 domain"/>
    <property type="match status" value="1"/>
</dbReference>
<dbReference type="Pfam" id="PF03455">
    <property type="entry name" value="dDENN"/>
    <property type="match status" value="1"/>
</dbReference>
<evidence type="ECO:0000256" key="4">
    <source>
        <dbReference type="ARBA" id="ARBA00023136"/>
    </source>
</evidence>
<dbReference type="InterPro" id="IPR001024">
    <property type="entry name" value="PLAT/LH2_dom"/>
</dbReference>
<comment type="similarity">
    <text evidence="2">Belongs to the RAB6IP1 family.</text>
</comment>
<dbReference type="SMART" id="SM00799">
    <property type="entry name" value="DENN"/>
    <property type="match status" value="1"/>
</dbReference>
<dbReference type="PANTHER" id="PTHR46070:SF1">
    <property type="entry name" value="PINSTRIPE, ISOFORM A"/>
    <property type="match status" value="1"/>
</dbReference>
<evidence type="ECO:0000256" key="1">
    <source>
        <dbReference type="ARBA" id="ARBA00004370"/>
    </source>
</evidence>
<dbReference type="InterPro" id="IPR005112">
    <property type="entry name" value="dDENN_dom"/>
</dbReference>
<keyword evidence="11" id="KW-1185">Reference proteome</keyword>
<dbReference type="Pfam" id="PF02759">
    <property type="entry name" value="RUN"/>
    <property type="match status" value="1"/>
</dbReference>
<evidence type="ECO:0000259" key="9">
    <source>
        <dbReference type="PROSITE" id="PS50826"/>
    </source>
</evidence>
<proteinExistence type="inferred from homology"/>
<dbReference type="InterPro" id="IPR004012">
    <property type="entry name" value="Run_dom"/>
</dbReference>
<comment type="subcellular location">
    <subcellularLocation>
        <location evidence="1">Membrane</location>
    </subcellularLocation>
</comment>
<reference evidence="10 11" key="1">
    <citation type="submission" date="2024-03" db="EMBL/GenBank/DDBJ databases">
        <title>The genome assembly and annotation of the cricket Gryllus longicercus Weissman &amp; Gray.</title>
        <authorList>
            <person name="Szrajer S."/>
            <person name="Gray D."/>
            <person name="Ylla G."/>
        </authorList>
    </citation>
    <scope>NUCLEOTIDE SEQUENCE [LARGE SCALE GENOMIC DNA]</scope>
    <source>
        <strain evidence="10">DAG 2021-001</strain>
        <tissue evidence="10">Whole body minus gut</tissue>
    </source>
</reference>
<dbReference type="InterPro" id="IPR047278">
    <property type="entry name" value="DEN5A/B"/>
</dbReference>
<evidence type="ECO:0000256" key="6">
    <source>
        <dbReference type="SAM" id="MobiDB-lite"/>
    </source>
</evidence>
<organism evidence="10 11">
    <name type="scientific">Gryllus longicercus</name>
    <dbReference type="NCBI Taxonomy" id="2509291"/>
    <lineage>
        <taxon>Eukaryota</taxon>
        <taxon>Metazoa</taxon>
        <taxon>Ecdysozoa</taxon>
        <taxon>Arthropoda</taxon>
        <taxon>Hexapoda</taxon>
        <taxon>Insecta</taxon>
        <taxon>Pterygota</taxon>
        <taxon>Neoptera</taxon>
        <taxon>Polyneoptera</taxon>
        <taxon>Orthoptera</taxon>
        <taxon>Ensifera</taxon>
        <taxon>Gryllidea</taxon>
        <taxon>Grylloidea</taxon>
        <taxon>Gryllidae</taxon>
        <taxon>Gryllinae</taxon>
        <taxon>Gryllus</taxon>
    </lineage>
</organism>
<dbReference type="Gene3D" id="3.30.450.200">
    <property type="match status" value="1"/>
</dbReference>
<evidence type="ECO:0000256" key="2">
    <source>
        <dbReference type="ARBA" id="ARBA00006664"/>
    </source>
</evidence>
<dbReference type="CDD" id="cd17677">
    <property type="entry name" value="RUN1_DENND5"/>
    <property type="match status" value="1"/>
</dbReference>
<evidence type="ECO:0000313" key="11">
    <source>
        <dbReference type="Proteomes" id="UP001378592"/>
    </source>
</evidence>
<accession>A0AAN9VFM6</accession>
<dbReference type="Proteomes" id="UP001378592">
    <property type="component" value="Unassembled WGS sequence"/>
</dbReference>
<dbReference type="FunFam" id="1.20.58.900:FF:000007">
    <property type="entry name" value="DENN domain-containing protein 5B"/>
    <property type="match status" value="1"/>
</dbReference>
<dbReference type="GO" id="GO:0005085">
    <property type="term" value="F:guanyl-nucleotide exchange factor activity"/>
    <property type="evidence" value="ECO:0007669"/>
    <property type="project" value="InterPro"/>
</dbReference>
<dbReference type="SUPFAM" id="SSF140741">
    <property type="entry name" value="RUN domain-like"/>
    <property type="match status" value="2"/>
</dbReference>
<dbReference type="InterPro" id="IPR047277">
    <property type="entry name" value="PLAT_RAB6IP1"/>
</dbReference>
<dbReference type="Pfam" id="PF02141">
    <property type="entry name" value="DENN"/>
    <property type="match status" value="1"/>
</dbReference>
<evidence type="ECO:0000256" key="3">
    <source>
        <dbReference type="ARBA" id="ARBA00022737"/>
    </source>
</evidence>
<keyword evidence="4" id="KW-0472">Membrane</keyword>
<feature type="region of interest" description="Disordered" evidence="6">
    <location>
        <begin position="889"/>
        <end position="908"/>
    </location>
</feature>
<dbReference type="InterPro" id="IPR001194">
    <property type="entry name" value="cDENN_dom"/>
</dbReference>
<dbReference type="Gene3D" id="1.20.58.900">
    <property type="match status" value="3"/>
</dbReference>
<feature type="domain" description="RUN" evidence="9">
    <location>
        <begin position="1195"/>
        <end position="1306"/>
    </location>
</feature>